<keyword evidence="1" id="KW-0472">Membrane</keyword>
<keyword evidence="1" id="KW-1133">Transmembrane helix</keyword>
<accession>A0A6C0JHT3</accession>
<reference evidence="2" key="1">
    <citation type="journal article" date="2020" name="Nature">
        <title>Giant virus diversity and host interactions through global metagenomics.</title>
        <authorList>
            <person name="Schulz F."/>
            <person name="Roux S."/>
            <person name="Paez-Espino D."/>
            <person name="Jungbluth S."/>
            <person name="Walsh D.A."/>
            <person name="Denef V.J."/>
            <person name="McMahon K.D."/>
            <person name="Konstantinidis K.T."/>
            <person name="Eloe-Fadrosh E.A."/>
            <person name="Kyrpides N.C."/>
            <person name="Woyke T."/>
        </authorList>
    </citation>
    <scope>NUCLEOTIDE SEQUENCE</scope>
    <source>
        <strain evidence="2">GVMAG-M-3300027708-51</strain>
    </source>
</reference>
<feature type="transmembrane region" description="Helical" evidence="1">
    <location>
        <begin position="6"/>
        <end position="23"/>
    </location>
</feature>
<keyword evidence="1" id="KW-0812">Transmembrane</keyword>
<dbReference type="AlphaFoldDB" id="A0A6C0JHT3"/>
<sequence length="72" mass="8127">MYDLYTLSIVFFLLCPGVIVPALPGSVVFSALLHAIVFYVVVYYVSNYVKWWLVWILAALVLAGRLTMMPAQ</sequence>
<organism evidence="2">
    <name type="scientific">viral metagenome</name>
    <dbReference type="NCBI Taxonomy" id="1070528"/>
    <lineage>
        <taxon>unclassified sequences</taxon>
        <taxon>metagenomes</taxon>
        <taxon>organismal metagenomes</taxon>
    </lineage>
</organism>
<protein>
    <submittedName>
        <fullName evidence="2">Uncharacterized protein</fullName>
    </submittedName>
</protein>
<evidence type="ECO:0000256" key="1">
    <source>
        <dbReference type="SAM" id="Phobius"/>
    </source>
</evidence>
<dbReference type="EMBL" id="MN740401">
    <property type="protein sequence ID" value="QHU04541.1"/>
    <property type="molecule type" value="Genomic_DNA"/>
</dbReference>
<proteinExistence type="predicted"/>
<name>A0A6C0JHT3_9ZZZZ</name>
<evidence type="ECO:0000313" key="2">
    <source>
        <dbReference type="EMBL" id="QHU04541.1"/>
    </source>
</evidence>